<evidence type="ECO:0000256" key="1">
    <source>
        <dbReference type="ARBA" id="ARBA00004123"/>
    </source>
</evidence>
<evidence type="ECO:0000313" key="5">
    <source>
        <dbReference type="EMBL" id="PCH37809.1"/>
    </source>
</evidence>
<dbReference type="AlphaFoldDB" id="A0A2H3JGB8"/>
<keyword evidence="2" id="KW-0804">Transcription</keyword>
<dbReference type="STRING" id="742152.A0A2H3JGB8"/>
<sequence length="765" mass="84202">MPRQLRTRNSRPNYATVLHYDDGGEAGPSNANQVAFDDSGSDFAPDETAGNEEVEEEDELEDELAENEEAPLSSKDVRRAPSSDGEGSVQVVSAPGAGQKTSTVTKKKKGVSLVSGLPYQSTRQMYALPSLHHRHRAVPIFDRVGQVERLVNRPKPFEHATLASTNSWSHNPATTERIGKSWGYNVGPGPLWELMEDRGWFKESIASGGEGAADEKYRRPRVHEEITVQKCEIISSDEASSYLPWDDTEESPLKRAPPIPCSFGPFGSQTRIEMAMFESRRIAEFIPESKSHVFNAGAPVWGIDWCPIHPGDRSHYAQRQFLAVGPLQSRSYSPSIGVRVQRPSRACIQIWSLGMRHDAMEVDGVPDRSEDDLGEMRCEMVLCIDSGPAYELKWCPLPSNDPAQYTNTETTPRKLGILAGTFADGSLSLYVVPDPASLSGPSDGSSPIYVQVAEPLLRLELEETLCWAIDWANSDVMAVGCTNGSIAVCNVGKALRNPANAIYLLPTHYFNIHQSAIRTIAWVRTPTISTSGKRTADDPMVIASGGYDGVECLTDIRELTGNVMNRTRDVVNSLCFSTYCGGPVTIDHENIVKSYSLSPGMLGRGHAILEPDGPVWSLSASDYHAQLAIGVTDGSCLTTNTLKSTRRGGSVPFFVHQIYQLDYSRKDKEWRMLERFLPKESIDRPTASRSNKIIPVGTGAWPREVGVQRVVWNQGNGLACAPWLASATGSGLCRVDWLLGRWIRDRVPYYGIEGIRGEIDEEDSD</sequence>
<proteinExistence type="predicted"/>
<feature type="region of interest" description="Disordered" evidence="4">
    <location>
        <begin position="1"/>
        <end position="110"/>
    </location>
</feature>
<evidence type="ECO:0000256" key="4">
    <source>
        <dbReference type="SAM" id="MobiDB-lite"/>
    </source>
</evidence>
<dbReference type="InterPro" id="IPR052416">
    <property type="entry name" value="GTF3C_component"/>
</dbReference>
<gene>
    <name evidence="5" type="ORF">WOLCODRAFT_95877</name>
</gene>
<dbReference type="PANTHER" id="PTHR15052">
    <property type="entry name" value="RNA POLYMERASE III TRANSCRIPTION INITIATION FACTOR COMPLEX SUBUNIT"/>
    <property type="match status" value="1"/>
</dbReference>
<dbReference type="EMBL" id="KB467942">
    <property type="protein sequence ID" value="PCH37809.1"/>
    <property type="molecule type" value="Genomic_DNA"/>
</dbReference>
<keyword evidence="3" id="KW-0539">Nucleus</keyword>
<evidence type="ECO:0008006" key="7">
    <source>
        <dbReference type="Google" id="ProtNLM"/>
    </source>
</evidence>
<dbReference type="GO" id="GO:0005634">
    <property type="term" value="C:nucleus"/>
    <property type="evidence" value="ECO:0007669"/>
    <property type="project" value="UniProtKB-SubCell"/>
</dbReference>
<keyword evidence="6" id="KW-1185">Reference proteome</keyword>
<dbReference type="GO" id="GO:0000127">
    <property type="term" value="C:transcription factor TFIIIC complex"/>
    <property type="evidence" value="ECO:0007669"/>
    <property type="project" value="TreeGrafter"/>
</dbReference>
<dbReference type="Gene3D" id="2.130.10.10">
    <property type="entry name" value="YVTN repeat-like/Quinoprotein amine dehydrogenase"/>
    <property type="match status" value="1"/>
</dbReference>
<organism evidence="5 6">
    <name type="scientific">Wolfiporia cocos (strain MD-104)</name>
    <name type="common">Brown rot fungus</name>
    <dbReference type="NCBI Taxonomy" id="742152"/>
    <lineage>
        <taxon>Eukaryota</taxon>
        <taxon>Fungi</taxon>
        <taxon>Dikarya</taxon>
        <taxon>Basidiomycota</taxon>
        <taxon>Agaricomycotina</taxon>
        <taxon>Agaricomycetes</taxon>
        <taxon>Polyporales</taxon>
        <taxon>Phaeolaceae</taxon>
        <taxon>Wolfiporia</taxon>
    </lineage>
</organism>
<evidence type="ECO:0000256" key="3">
    <source>
        <dbReference type="ARBA" id="ARBA00023242"/>
    </source>
</evidence>
<dbReference type="Proteomes" id="UP000218811">
    <property type="component" value="Unassembled WGS sequence"/>
</dbReference>
<dbReference type="PANTHER" id="PTHR15052:SF2">
    <property type="entry name" value="GENERAL TRANSCRIPTION FACTOR 3C POLYPEPTIDE 2"/>
    <property type="match status" value="1"/>
</dbReference>
<evidence type="ECO:0000313" key="6">
    <source>
        <dbReference type="Proteomes" id="UP000218811"/>
    </source>
</evidence>
<dbReference type="GO" id="GO:0006383">
    <property type="term" value="P:transcription by RNA polymerase III"/>
    <property type="evidence" value="ECO:0007669"/>
    <property type="project" value="TreeGrafter"/>
</dbReference>
<dbReference type="InterPro" id="IPR036322">
    <property type="entry name" value="WD40_repeat_dom_sf"/>
</dbReference>
<evidence type="ECO:0000256" key="2">
    <source>
        <dbReference type="ARBA" id="ARBA00023163"/>
    </source>
</evidence>
<dbReference type="SUPFAM" id="SSF50978">
    <property type="entry name" value="WD40 repeat-like"/>
    <property type="match status" value="1"/>
</dbReference>
<dbReference type="OrthoDB" id="4703at2759"/>
<accession>A0A2H3JGB8</accession>
<comment type="subcellular location">
    <subcellularLocation>
        <location evidence="1">Nucleus</location>
    </subcellularLocation>
</comment>
<protein>
    <recommendedName>
        <fullName evidence="7">WD40 repeat-like protein</fullName>
    </recommendedName>
</protein>
<reference evidence="5 6" key="1">
    <citation type="journal article" date="2012" name="Science">
        <title>The Paleozoic origin of enzymatic lignin decomposition reconstructed from 31 fungal genomes.</title>
        <authorList>
            <person name="Floudas D."/>
            <person name="Binder M."/>
            <person name="Riley R."/>
            <person name="Barry K."/>
            <person name="Blanchette R.A."/>
            <person name="Henrissat B."/>
            <person name="Martinez A.T."/>
            <person name="Otillar R."/>
            <person name="Spatafora J.W."/>
            <person name="Yadav J.S."/>
            <person name="Aerts A."/>
            <person name="Benoit I."/>
            <person name="Boyd A."/>
            <person name="Carlson A."/>
            <person name="Copeland A."/>
            <person name="Coutinho P.M."/>
            <person name="de Vries R.P."/>
            <person name="Ferreira P."/>
            <person name="Findley K."/>
            <person name="Foster B."/>
            <person name="Gaskell J."/>
            <person name="Glotzer D."/>
            <person name="Gorecki P."/>
            <person name="Heitman J."/>
            <person name="Hesse C."/>
            <person name="Hori C."/>
            <person name="Igarashi K."/>
            <person name="Jurgens J.A."/>
            <person name="Kallen N."/>
            <person name="Kersten P."/>
            <person name="Kohler A."/>
            <person name="Kuees U."/>
            <person name="Kumar T.K.A."/>
            <person name="Kuo A."/>
            <person name="LaButti K."/>
            <person name="Larrondo L.F."/>
            <person name="Lindquist E."/>
            <person name="Ling A."/>
            <person name="Lombard V."/>
            <person name="Lucas S."/>
            <person name="Lundell T."/>
            <person name="Martin R."/>
            <person name="McLaughlin D.J."/>
            <person name="Morgenstern I."/>
            <person name="Morin E."/>
            <person name="Murat C."/>
            <person name="Nagy L.G."/>
            <person name="Nolan M."/>
            <person name="Ohm R.A."/>
            <person name="Patyshakuliyeva A."/>
            <person name="Rokas A."/>
            <person name="Ruiz-Duenas F.J."/>
            <person name="Sabat G."/>
            <person name="Salamov A."/>
            <person name="Samejima M."/>
            <person name="Schmutz J."/>
            <person name="Slot J.C."/>
            <person name="St John F."/>
            <person name="Stenlid J."/>
            <person name="Sun H."/>
            <person name="Sun S."/>
            <person name="Syed K."/>
            <person name="Tsang A."/>
            <person name="Wiebenga A."/>
            <person name="Young D."/>
            <person name="Pisabarro A."/>
            <person name="Eastwood D.C."/>
            <person name="Martin F."/>
            <person name="Cullen D."/>
            <person name="Grigoriev I.V."/>
            <person name="Hibbett D.S."/>
        </authorList>
    </citation>
    <scope>NUCLEOTIDE SEQUENCE [LARGE SCALE GENOMIC DNA]</scope>
    <source>
        <strain evidence="5 6">MD-104</strain>
    </source>
</reference>
<dbReference type="InterPro" id="IPR015943">
    <property type="entry name" value="WD40/YVTN_repeat-like_dom_sf"/>
</dbReference>
<dbReference type="OMA" id="CPIHPDD"/>
<feature type="compositionally biased region" description="Acidic residues" evidence="4">
    <location>
        <begin position="49"/>
        <end position="69"/>
    </location>
</feature>
<name>A0A2H3JGB8_WOLCO</name>